<keyword evidence="2" id="KW-1185">Reference proteome</keyword>
<evidence type="ECO:0000313" key="1">
    <source>
        <dbReference type="EMBL" id="KAK4221963.1"/>
    </source>
</evidence>
<gene>
    <name evidence="1" type="ORF">QBC38DRAFT_490999</name>
</gene>
<organism evidence="1 2">
    <name type="scientific">Podospora fimiseda</name>
    <dbReference type="NCBI Taxonomy" id="252190"/>
    <lineage>
        <taxon>Eukaryota</taxon>
        <taxon>Fungi</taxon>
        <taxon>Dikarya</taxon>
        <taxon>Ascomycota</taxon>
        <taxon>Pezizomycotina</taxon>
        <taxon>Sordariomycetes</taxon>
        <taxon>Sordariomycetidae</taxon>
        <taxon>Sordariales</taxon>
        <taxon>Podosporaceae</taxon>
        <taxon>Podospora</taxon>
    </lineage>
</organism>
<dbReference type="PANTHER" id="PTHR10622">
    <property type="entry name" value="HET DOMAIN-CONTAINING PROTEIN"/>
    <property type="match status" value="1"/>
</dbReference>
<dbReference type="EMBL" id="MU865501">
    <property type="protein sequence ID" value="KAK4221963.1"/>
    <property type="molecule type" value="Genomic_DNA"/>
</dbReference>
<comment type="caution">
    <text evidence="1">The sequence shown here is derived from an EMBL/GenBank/DDBJ whole genome shotgun (WGS) entry which is preliminary data.</text>
</comment>
<evidence type="ECO:0008006" key="3">
    <source>
        <dbReference type="Google" id="ProtNLM"/>
    </source>
</evidence>
<accession>A0AAN7BFA5</accession>
<proteinExistence type="predicted"/>
<sequence length="530" mass="60040">MRLLNVHNLEIKEFLDKTSSAELSEAINSMYHWYQDSQVCYAYLSDVSWNLESNFSQNEAQELLCHSKWFTRRWTLQELLAPLNLIFYSYDWGRIDTRNQLSYAVSSITGIGRHYLHSSYSATAQDATIAERLSWVSNRVTTRPEDIAYCLLGLFGINMPLLYGESENAWCRLQTELIAMSDDESIFCWGSCSRLEALVEWNYGEAAQPEDGSPDTRLGHLVKTRWKPPTRGSSMLSPDPVTFYRFGQYFRGDESPKQPYSMTNAGLCIKLPLLQVASSKCTQSGIFLAVLRARGTGDRGNPLDAVVLSLGRPNTPGAAYQRHRCSVLNSRFEIDASCIDFTRAVEVYIGRLERYSESLLREIIVPRQMFRGFWFTFPRGSDRHVIYEAGVGPAKRAFKGLPRDSFVTHRLWHEIGIYGGYSRQQSKTLLVTRSSSAIETCSVEISIGYDDKDRTAIWGLEVTDPQTGEKAAVAMRQDQFGTTKIDLGSVKIVMGTMNKSAWSDKWQVRMVYITFPDPPLSITSDISQAS</sequence>
<reference evidence="1" key="1">
    <citation type="journal article" date="2023" name="Mol. Phylogenet. Evol.">
        <title>Genome-scale phylogeny and comparative genomics of the fungal order Sordariales.</title>
        <authorList>
            <person name="Hensen N."/>
            <person name="Bonometti L."/>
            <person name="Westerberg I."/>
            <person name="Brannstrom I.O."/>
            <person name="Guillou S."/>
            <person name="Cros-Aarteil S."/>
            <person name="Calhoun S."/>
            <person name="Haridas S."/>
            <person name="Kuo A."/>
            <person name="Mondo S."/>
            <person name="Pangilinan J."/>
            <person name="Riley R."/>
            <person name="LaButti K."/>
            <person name="Andreopoulos B."/>
            <person name="Lipzen A."/>
            <person name="Chen C."/>
            <person name="Yan M."/>
            <person name="Daum C."/>
            <person name="Ng V."/>
            <person name="Clum A."/>
            <person name="Steindorff A."/>
            <person name="Ohm R.A."/>
            <person name="Martin F."/>
            <person name="Silar P."/>
            <person name="Natvig D.O."/>
            <person name="Lalanne C."/>
            <person name="Gautier V."/>
            <person name="Ament-Velasquez S.L."/>
            <person name="Kruys A."/>
            <person name="Hutchinson M.I."/>
            <person name="Powell A.J."/>
            <person name="Barry K."/>
            <person name="Miller A.N."/>
            <person name="Grigoriev I.V."/>
            <person name="Debuchy R."/>
            <person name="Gladieux P."/>
            <person name="Hiltunen Thoren M."/>
            <person name="Johannesson H."/>
        </authorList>
    </citation>
    <scope>NUCLEOTIDE SEQUENCE</scope>
    <source>
        <strain evidence="1">CBS 990.96</strain>
    </source>
</reference>
<protein>
    <recommendedName>
        <fullName evidence="3">Heterokaryon incompatibility domain-containing protein</fullName>
    </recommendedName>
</protein>
<dbReference type="Proteomes" id="UP001301958">
    <property type="component" value="Unassembled WGS sequence"/>
</dbReference>
<dbReference type="AlphaFoldDB" id="A0AAN7BFA5"/>
<name>A0AAN7BFA5_9PEZI</name>
<reference evidence="1" key="2">
    <citation type="submission" date="2023-05" db="EMBL/GenBank/DDBJ databases">
        <authorList>
            <consortium name="Lawrence Berkeley National Laboratory"/>
            <person name="Steindorff A."/>
            <person name="Hensen N."/>
            <person name="Bonometti L."/>
            <person name="Westerberg I."/>
            <person name="Brannstrom I.O."/>
            <person name="Guillou S."/>
            <person name="Cros-Aarteil S."/>
            <person name="Calhoun S."/>
            <person name="Haridas S."/>
            <person name="Kuo A."/>
            <person name="Mondo S."/>
            <person name="Pangilinan J."/>
            <person name="Riley R."/>
            <person name="Labutti K."/>
            <person name="Andreopoulos B."/>
            <person name="Lipzen A."/>
            <person name="Chen C."/>
            <person name="Yanf M."/>
            <person name="Daum C."/>
            <person name="Ng V."/>
            <person name="Clum A."/>
            <person name="Ohm R."/>
            <person name="Martin F."/>
            <person name="Silar P."/>
            <person name="Natvig D."/>
            <person name="Lalanne C."/>
            <person name="Gautier V."/>
            <person name="Ament-Velasquez S.L."/>
            <person name="Kruys A."/>
            <person name="Hutchinson M.I."/>
            <person name="Powell A.J."/>
            <person name="Barry K."/>
            <person name="Miller A.N."/>
            <person name="Grigoriev I.V."/>
            <person name="Debuchy R."/>
            <person name="Gladieux P."/>
            <person name="Thoren M.H."/>
            <person name="Johannesson H."/>
        </authorList>
    </citation>
    <scope>NUCLEOTIDE SEQUENCE</scope>
    <source>
        <strain evidence="1">CBS 990.96</strain>
    </source>
</reference>
<evidence type="ECO:0000313" key="2">
    <source>
        <dbReference type="Proteomes" id="UP001301958"/>
    </source>
</evidence>
<dbReference type="PANTHER" id="PTHR10622:SF10">
    <property type="entry name" value="HET DOMAIN-CONTAINING PROTEIN"/>
    <property type="match status" value="1"/>
</dbReference>